<keyword evidence="1" id="KW-0472">Membrane</keyword>
<evidence type="ECO:0008006" key="4">
    <source>
        <dbReference type="Google" id="ProtNLM"/>
    </source>
</evidence>
<keyword evidence="1" id="KW-0812">Transmembrane</keyword>
<proteinExistence type="predicted"/>
<feature type="transmembrane region" description="Helical" evidence="1">
    <location>
        <begin position="114"/>
        <end position="133"/>
    </location>
</feature>
<organism evidence="2 3">
    <name type="scientific">Galactobacter valiniphilus</name>
    <dbReference type="NCBI Taxonomy" id="2676122"/>
    <lineage>
        <taxon>Bacteria</taxon>
        <taxon>Bacillati</taxon>
        <taxon>Actinomycetota</taxon>
        <taxon>Actinomycetes</taxon>
        <taxon>Micrococcales</taxon>
        <taxon>Micrococcaceae</taxon>
        <taxon>Galactobacter</taxon>
    </lineage>
</organism>
<keyword evidence="3" id="KW-1185">Reference proteome</keyword>
<evidence type="ECO:0000313" key="2">
    <source>
        <dbReference type="EMBL" id="RII42447.1"/>
    </source>
</evidence>
<sequence>MLVLLLDAARGGYLQNSTANASLVATAHEILARPVSVETVGMLYPPITTLLAVVVPGGAVGLGAVGALVAGFLLQRLVEWSRRQRQTGIDAIALVLVVGGTPLFAFLATTNLEVFLGLALFALGMIDLVRFVVFANTQAGFRAGLLFAAAALTAPAFAFSILIAACVAPFLPHSRRGSRAGTALTLAFPTVAAFGSVTILGVVFLSDPLFAVDVLHVGFAPEQVERTRTFFAQPWAWLYFVPSAGGVVLAFLRRRPVAAVAPALLMGSIVLMSLAGVLPTGSSGTAFLLVLLAMVAIAPVGVHGLRTRWTLRLGAVVLLVTGWTSAFLIYRPVDQWMQALLRGWPF</sequence>
<feature type="transmembrane region" description="Helical" evidence="1">
    <location>
        <begin position="311"/>
        <end position="330"/>
    </location>
</feature>
<evidence type="ECO:0000256" key="1">
    <source>
        <dbReference type="SAM" id="Phobius"/>
    </source>
</evidence>
<dbReference type="EMBL" id="QQXK01000011">
    <property type="protein sequence ID" value="RII42447.1"/>
    <property type="molecule type" value="Genomic_DNA"/>
</dbReference>
<dbReference type="AlphaFoldDB" id="A0A399JD02"/>
<feature type="transmembrane region" description="Helical" evidence="1">
    <location>
        <begin position="183"/>
        <end position="205"/>
    </location>
</feature>
<name>A0A399JD02_9MICC</name>
<feature type="transmembrane region" description="Helical" evidence="1">
    <location>
        <begin position="145"/>
        <end position="171"/>
    </location>
</feature>
<reference evidence="2 3" key="1">
    <citation type="submission" date="2018-07" db="EMBL/GenBank/DDBJ databases">
        <title>Arthrobacter sp. nov., isolated from raw cow's milk with high bacterial count.</title>
        <authorList>
            <person name="Hahne J."/>
            <person name="Isele D."/>
            <person name="Lipski A."/>
        </authorList>
    </citation>
    <scope>NUCLEOTIDE SEQUENCE [LARGE SCALE GENOMIC DNA]</scope>
    <source>
        <strain evidence="2 3">JZ R-35</strain>
    </source>
</reference>
<comment type="caution">
    <text evidence="2">The sequence shown here is derived from an EMBL/GenBank/DDBJ whole genome shotgun (WGS) entry which is preliminary data.</text>
</comment>
<evidence type="ECO:0000313" key="3">
    <source>
        <dbReference type="Proteomes" id="UP000265419"/>
    </source>
</evidence>
<feature type="transmembrane region" description="Helical" evidence="1">
    <location>
        <begin position="235"/>
        <end position="252"/>
    </location>
</feature>
<accession>A0A399JD02</accession>
<feature type="transmembrane region" description="Helical" evidence="1">
    <location>
        <begin position="258"/>
        <end position="278"/>
    </location>
</feature>
<protein>
    <recommendedName>
        <fullName evidence="4">Glycosyltransferase RgtA/B/C/D-like domain-containing protein</fullName>
    </recommendedName>
</protein>
<feature type="transmembrane region" description="Helical" evidence="1">
    <location>
        <begin position="87"/>
        <end position="108"/>
    </location>
</feature>
<dbReference type="Proteomes" id="UP000265419">
    <property type="component" value="Unassembled WGS sequence"/>
</dbReference>
<feature type="transmembrane region" description="Helical" evidence="1">
    <location>
        <begin position="50"/>
        <end position="75"/>
    </location>
</feature>
<feature type="transmembrane region" description="Helical" evidence="1">
    <location>
        <begin position="285"/>
        <end position="305"/>
    </location>
</feature>
<keyword evidence="1" id="KW-1133">Transmembrane helix</keyword>
<gene>
    <name evidence="2" type="ORF">DWB68_06765</name>
</gene>